<dbReference type="PRINTS" id="PR00469">
    <property type="entry name" value="PNDRDTASEII"/>
</dbReference>
<dbReference type="PRINTS" id="PR00368">
    <property type="entry name" value="FADPNR"/>
</dbReference>
<evidence type="ECO:0000256" key="4">
    <source>
        <dbReference type="ARBA" id="ARBA00022827"/>
    </source>
</evidence>
<dbReference type="Pfam" id="PF07992">
    <property type="entry name" value="Pyr_redox_2"/>
    <property type="match status" value="1"/>
</dbReference>
<keyword evidence="3" id="KW-0285">Flavoprotein</keyword>
<evidence type="ECO:0000256" key="5">
    <source>
        <dbReference type="ARBA" id="ARBA00023002"/>
    </source>
</evidence>
<evidence type="ECO:0000256" key="3">
    <source>
        <dbReference type="ARBA" id="ARBA00022630"/>
    </source>
</evidence>
<dbReference type="Gene3D" id="3.50.50.100">
    <property type="match status" value="1"/>
</dbReference>
<evidence type="ECO:0000313" key="8">
    <source>
        <dbReference type="Proteomes" id="UP001595823"/>
    </source>
</evidence>
<protein>
    <submittedName>
        <fullName evidence="7">NAD(P)/FAD-dependent oxidoreductase</fullName>
        <ecNumber evidence="7">1.6.5.-</ecNumber>
    </submittedName>
</protein>
<gene>
    <name evidence="7" type="ORF">ACFPET_15040</name>
</gene>
<dbReference type="RefSeq" id="WP_380622538.1">
    <property type="nucleotide sequence ID" value="NZ_JBHSDK010000021.1"/>
</dbReference>
<proteinExistence type="inferred from homology"/>
<keyword evidence="5 7" id="KW-0560">Oxidoreductase</keyword>
<evidence type="ECO:0000313" key="7">
    <source>
        <dbReference type="EMBL" id="MFC4336517.1"/>
    </source>
</evidence>
<dbReference type="PANTHER" id="PTHR42913">
    <property type="entry name" value="APOPTOSIS-INDUCING FACTOR 1"/>
    <property type="match status" value="1"/>
</dbReference>
<organism evidence="7 8">
    <name type="scientific">Salininema proteolyticum</name>
    <dbReference type="NCBI Taxonomy" id="1607685"/>
    <lineage>
        <taxon>Bacteria</taxon>
        <taxon>Bacillati</taxon>
        <taxon>Actinomycetota</taxon>
        <taxon>Actinomycetes</taxon>
        <taxon>Glycomycetales</taxon>
        <taxon>Glycomycetaceae</taxon>
        <taxon>Salininema</taxon>
    </lineage>
</organism>
<dbReference type="EC" id="1.6.5.-" evidence="7"/>
<comment type="similarity">
    <text evidence="2">Belongs to the NADH dehydrogenase family.</text>
</comment>
<evidence type="ECO:0000256" key="2">
    <source>
        <dbReference type="ARBA" id="ARBA00005272"/>
    </source>
</evidence>
<dbReference type="EMBL" id="JBHSDK010000021">
    <property type="protein sequence ID" value="MFC4336517.1"/>
    <property type="molecule type" value="Genomic_DNA"/>
</dbReference>
<dbReference type="GO" id="GO:0016491">
    <property type="term" value="F:oxidoreductase activity"/>
    <property type="evidence" value="ECO:0007669"/>
    <property type="project" value="UniProtKB-KW"/>
</dbReference>
<accession>A0ABV8U102</accession>
<feature type="domain" description="FAD/NAD(P)-binding" evidence="6">
    <location>
        <begin position="4"/>
        <end position="280"/>
    </location>
</feature>
<evidence type="ECO:0000259" key="6">
    <source>
        <dbReference type="Pfam" id="PF07992"/>
    </source>
</evidence>
<sequence length="373" mass="39705">MNHRIVILGGGYAGAHAASRIARGLRAPDASVTLVNAEPNFVERVRLHQVAAGQDVEPVRLDDLLAGTGVQTRVARVTGLDADAATVFTDRGELEYDTLVYALGSTGRAPEGTFTLSDHGGALRLREHLGSLRPGDPVRVVGGGLTGLEAATEIAESRPDLSVSLATSGRLGSWLAPGARRHVREAFARLGIAVEEGTTVRPGEGEGTTVWCAGFDASSLAADTVLETAEDGRIRVDRTMRSASHPDVYAVGDSAFVRGPGGRACEMRCGMGVPQAWQAANAIVSRLAGRRPSHYPLGYLHQGISLGRRDGVIQFVRWDDRARRGYLKAAAAARYKEAVCRFAIASVRWPSYFPTRRRAVVAAPALRGDEAHA</sequence>
<dbReference type="InterPro" id="IPR023753">
    <property type="entry name" value="FAD/NAD-binding_dom"/>
</dbReference>
<dbReference type="SUPFAM" id="SSF51905">
    <property type="entry name" value="FAD/NAD(P)-binding domain"/>
    <property type="match status" value="2"/>
</dbReference>
<dbReference type="PANTHER" id="PTHR42913:SF3">
    <property type="entry name" value="64 KDA MITOCHONDRIAL NADH DEHYDROGENASE (EUROFUNG)"/>
    <property type="match status" value="1"/>
</dbReference>
<dbReference type="InterPro" id="IPR036188">
    <property type="entry name" value="FAD/NAD-bd_sf"/>
</dbReference>
<comment type="cofactor">
    <cofactor evidence="1">
        <name>FAD</name>
        <dbReference type="ChEBI" id="CHEBI:57692"/>
    </cofactor>
</comment>
<dbReference type="InterPro" id="IPR051169">
    <property type="entry name" value="NADH-Q_oxidoreductase"/>
</dbReference>
<comment type="caution">
    <text evidence="7">The sequence shown here is derived from an EMBL/GenBank/DDBJ whole genome shotgun (WGS) entry which is preliminary data.</text>
</comment>
<evidence type="ECO:0000256" key="1">
    <source>
        <dbReference type="ARBA" id="ARBA00001974"/>
    </source>
</evidence>
<keyword evidence="8" id="KW-1185">Reference proteome</keyword>
<name>A0ABV8U102_9ACTN</name>
<keyword evidence="4" id="KW-0274">FAD</keyword>
<reference evidence="8" key="1">
    <citation type="journal article" date="2019" name="Int. J. Syst. Evol. Microbiol.">
        <title>The Global Catalogue of Microorganisms (GCM) 10K type strain sequencing project: providing services to taxonomists for standard genome sequencing and annotation.</title>
        <authorList>
            <consortium name="The Broad Institute Genomics Platform"/>
            <consortium name="The Broad Institute Genome Sequencing Center for Infectious Disease"/>
            <person name="Wu L."/>
            <person name="Ma J."/>
        </authorList>
    </citation>
    <scope>NUCLEOTIDE SEQUENCE [LARGE SCALE GENOMIC DNA]</scope>
    <source>
        <strain evidence="8">IBRC-M 10908</strain>
    </source>
</reference>
<dbReference type="Proteomes" id="UP001595823">
    <property type="component" value="Unassembled WGS sequence"/>
</dbReference>